<evidence type="ECO:0000313" key="1">
    <source>
        <dbReference type="EMBL" id="PMD54163.1"/>
    </source>
</evidence>
<dbReference type="InParanoid" id="A0A2J6STY7"/>
<accession>A0A2J6STY7</accession>
<keyword evidence="2" id="KW-1185">Reference proteome</keyword>
<dbReference type="AlphaFoldDB" id="A0A2J6STY7"/>
<gene>
    <name evidence="1" type="ORF">K444DRAFT_699879</name>
</gene>
<dbReference type="GeneID" id="36596075"/>
<organism evidence="1 2">
    <name type="scientific">Hyaloscypha bicolor E</name>
    <dbReference type="NCBI Taxonomy" id="1095630"/>
    <lineage>
        <taxon>Eukaryota</taxon>
        <taxon>Fungi</taxon>
        <taxon>Dikarya</taxon>
        <taxon>Ascomycota</taxon>
        <taxon>Pezizomycotina</taxon>
        <taxon>Leotiomycetes</taxon>
        <taxon>Helotiales</taxon>
        <taxon>Hyaloscyphaceae</taxon>
        <taxon>Hyaloscypha</taxon>
        <taxon>Hyaloscypha bicolor</taxon>
    </lineage>
</organism>
<dbReference type="RefSeq" id="XP_024731067.1">
    <property type="nucleotide sequence ID" value="XM_024887999.1"/>
</dbReference>
<name>A0A2J6STY7_9HELO</name>
<proteinExistence type="predicted"/>
<protein>
    <submittedName>
        <fullName evidence="1">Uncharacterized protein</fullName>
    </submittedName>
</protein>
<sequence>MAKASNVVGEAQIPCHTSTSFLLTRIPPEVRYDIFDRLLNSHHIILITPNSKQRGVLKPLVQVCKQLRDDMQKWLMGKKESAIIISPTFGVFKNEVTTFKMCWVDEFSLLFQKGLYVRKDGSCTLQRCYIPRHPARDLERLEMWQRAMDLEGTNRRSRINSVLQYQPQFKGYITSLDDRKLLGWQIEDWCVLDPKEHEFLPMVLGRPLKQFVWSNDFEAHAEYQEYTRQHPREDVMLRRVECGPAFEFKFDGDFDLIEVG</sequence>
<dbReference type="OrthoDB" id="3560493at2759"/>
<reference evidence="1 2" key="1">
    <citation type="submission" date="2016-04" db="EMBL/GenBank/DDBJ databases">
        <title>A degradative enzymes factory behind the ericoid mycorrhizal symbiosis.</title>
        <authorList>
            <consortium name="DOE Joint Genome Institute"/>
            <person name="Martino E."/>
            <person name="Morin E."/>
            <person name="Grelet G."/>
            <person name="Kuo A."/>
            <person name="Kohler A."/>
            <person name="Daghino S."/>
            <person name="Barry K."/>
            <person name="Choi C."/>
            <person name="Cichocki N."/>
            <person name="Clum A."/>
            <person name="Copeland A."/>
            <person name="Hainaut M."/>
            <person name="Haridas S."/>
            <person name="Labutti K."/>
            <person name="Lindquist E."/>
            <person name="Lipzen A."/>
            <person name="Khouja H.-R."/>
            <person name="Murat C."/>
            <person name="Ohm R."/>
            <person name="Olson A."/>
            <person name="Spatafora J."/>
            <person name="Veneault-Fourrey C."/>
            <person name="Henrissat B."/>
            <person name="Grigoriev I."/>
            <person name="Martin F."/>
            <person name="Perotto S."/>
        </authorList>
    </citation>
    <scope>NUCLEOTIDE SEQUENCE [LARGE SCALE GENOMIC DNA]</scope>
    <source>
        <strain evidence="1 2">E</strain>
    </source>
</reference>
<dbReference type="EMBL" id="KZ613866">
    <property type="protein sequence ID" value="PMD54163.1"/>
    <property type="molecule type" value="Genomic_DNA"/>
</dbReference>
<evidence type="ECO:0000313" key="2">
    <source>
        <dbReference type="Proteomes" id="UP000235371"/>
    </source>
</evidence>
<dbReference type="Proteomes" id="UP000235371">
    <property type="component" value="Unassembled WGS sequence"/>
</dbReference>